<organism evidence="1 2">
    <name type="scientific">Rhizobium rosettiformans W3</name>
    <dbReference type="NCBI Taxonomy" id="538378"/>
    <lineage>
        <taxon>Bacteria</taxon>
        <taxon>Pseudomonadati</taxon>
        <taxon>Pseudomonadota</taxon>
        <taxon>Alphaproteobacteria</taxon>
        <taxon>Hyphomicrobiales</taxon>
        <taxon>Rhizobiaceae</taxon>
        <taxon>Rhizobium/Agrobacterium group</taxon>
        <taxon>Rhizobium</taxon>
    </lineage>
</organism>
<gene>
    <name evidence="1" type="ORF">FAA86_19140</name>
</gene>
<name>A0A4S8PT85_9HYPH</name>
<protein>
    <submittedName>
        <fullName evidence="1">Thermonuclease family protein</fullName>
    </submittedName>
</protein>
<comment type="caution">
    <text evidence="1">The sequence shown here is derived from an EMBL/GenBank/DDBJ whole genome shotgun (WGS) entry which is preliminary data.</text>
</comment>
<dbReference type="Gene3D" id="2.40.50.90">
    <property type="match status" value="1"/>
</dbReference>
<dbReference type="SUPFAM" id="SSF50199">
    <property type="entry name" value="Staphylococcal nuclease"/>
    <property type="match status" value="1"/>
</dbReference>
<dbReference type="RefSeq" id="WP_136542701.1">
    <property type="nucleotide sequence ID" value="NZ_STGU01000012.1"/>
</dbReference>
<sequence length="237" mass="25799">MRRIGTFIAGAIGLLLWAYLVMAAGESLRDDPVDYDIQDLDVPDPSELDLPDAGALPPEAIEPMAEPEPRREVRAIEPDVFGSPAFANAEDLERVEARAPLSETVQPAKPKVVLLHRPLSLSAGLVAFGPQQRVRLADIAETDVNRTCLAADGGSWPCGVMARTQQRLFLRNRSLACETSSAAWQGEIKARCWVGVQDVSSWLAKYGWAEAEPGSALAVLTEEARAERRGLFGEPQR</sequence>
<evidence type="ECO:0000313" key="2">
    <source>
        <dbReference type="Proteomes" id="UP000307378"/>
    </source>
</evidence>
<accession>A0A4S8PT85</accession>
<reference evidence="1 2" key="1">
    <citation type="submission" date="2019-04" db="EMBL/GenBank/DDBJ databases">
        <title>genome sequence of strain W3.</title>
        <authorList>
            <person name="Gao J."/>
            <person name="Sun J."/>
        </authorList>
    </citation>
    <scope>NUCLEOTIDE SEQUENCE [LARGE SCALE GENOMIC DNA]</scope>
    <source>
        <strain evidence="1 2">W3</strain>
    </source>
</reference>
<dbReference type="AlphaFoldDB" id="A0A4S8PT85"/>
<evidence type="ECO:0000313" key="1">
    <source>
        <dbReference type="EMBL" id="THV33005.1"/>
    </source>
</evidence>
<dbReference type="EMBL" id="STGU01000012">
    <property type="protein sequence ID" value="THV33005.1"/>
    <property type="molecule type" value="Genomic_DNA"/>
</dbReference>
<dbReference type="InterPro" id="IPR035437">
    <property type="entry name" value="SNase_OB-fold_sf"/>
</dbReference>
<proteinExistence type="predicted"/>
<dbReference type="Proteomes" id="UP000307378">
    <property type="component" value="Unassembled WGS sequence"/>
</dbReference>